<dbReference type="EC" id="2.5.1.58" evidence="4"/>
<evidence type="ECO:0000256" key="11">
    <source>
        <dbReference type="ARBA" id="ARBA00042436"/>
    </source>
</evidence>
<protein>
    <recommendedName>
        <fullName evidence="9">Protein farnesyltransferase/geranylgeranyltransferase type-1 subunit alpha</fullName>
        <ecNumber evidence="4">2.5.1.58</ecNumber>
        <ecNumber evidence="3">2.5.1.59</ecNumber>
    </recommendedName>
    <alternativeName>
        <fullName evidence="12">CAAX farnesyltransferase subunit alpha</fullName>
    </alternativeName>
    <alternativeName>
        <fullName evidence="11">FTase-alpha</fullName>
    </alternativeName>
    <alternativeName>
        <fullName evidence="10">Ras proteins prenyltransferase subunit alpha</fullName>
    </alternativeName>
    <alternativeName>
        <fullName evidence="13">Type I protein geranyl-geranyltransferase subunit alpha</fullName>
    </alternativeName>
</protein>
<dbReference type="EMBL" id="JALJOU010000011">
    <property type="protein sequence ID" value="KAK9840919.1"/>
    <property type="molecule type" value="Genomic_DNA"/>
</dbReference>
<dbReference type="GO" id="GO:0004662">
    <property type="term" value="F:CAAX-protein geranylgeranyltransferase activity"/>
    <property type="evidence" value="ECO:0007669"/>
    <property type="project" value="UniProtKB-EC"/>
</dbReference>
<evidence type="ECO:0000256" key="10">
    <source>
        <dbReference type="ARBA" id="ARBA00041392"/>
    </source>
</evidence>
<keyword evidence="6" id="KW-0808">Transferase</keyword>
<evidence type="ECO:0000256" key="3">
    <source>
        <dbReference type="ARBA" id="ARBA00012700"/>
    </source>
</evidence>
<accession>A0AAW1S4R6</accession>
<evidence type="ECO:0000256" key="1">
    <source>
        <dbReference type="ARBA" id="ARBA00001946"/>
    </source>
</evidence>
<dbReference type="InterPro" id="IPR002088">
    <property type="entry name" value="Prenyl_trans_a"/>
</dbReference>
<evidence type="ECO:0000256" key="4">
    <source>
        <dbReference type="ARBA" id="ARBA00012702"/>
    </source>
</evidence>
<dbReference type="Gene3D" id="1.25.40.120">
    <property type="entry name" value="Protein prenylyltransferase"/>
    <property type="match status" value="1"/>
</dbReference>
<evidence type="ECO:0000313" key="14">
    <source>
        <dbReference type="EMBL" id="KAK9840919.1"/>
    </source>
</evidence>
<dbReference type="PANTHER" id="PTHR11129">
    <property type="entry name" value="PROTEIN FARNESYLTRANSFERASE ALPHA SUBUNIT/RAB GERANYLGERANYL TRANSFERASE ALPHA SUBUNIT"/>
    <property type="match status" value="1"/>
</dbReference>
<evidence type="ECO:0000256" key="9">
    <source>
        <dbReference type="ARBA" id="ARBA00040965"/>
    </source>
</evidence>
<evidence type="ECO:0000313" key="15">
    <source>
        <dbReference type="Proteomes" id="UP001445335"/>
    </source>
</evidence>
<dbReference type="AlphaFoldDB" id="A0AAW1S4R6"/>
<dbReference type="GO" id="GO:0005965">
    <property type="term" value="C:protein farnesyltransferase complex"/>
    <property type="evidence" value="ECO:0007669"/>
    <property type="project" value="TreeGrafter"/>
</dbReference>
<keyword evidence="5" id="KW-0637">Prenyltransferase</keyword>
<dbReference type="GO" id="GO:0005953">
    <property type="term" value="C:CAAX-protein geranylgeranyltransferase complex"/>
    <property type="evidence" value="ECO:0007669"/>
    <property type="project" value="TreeGrafter"/>
</dbReference>
<evidence type="ECO:0000256" key="12">
    <source>
        <dbReference type="ARBA" id="ARBA00043086"/>
    </source>
</evidence>
<dbReference type="PANTHER" id="PTHR11129:SF1">
    <property type="entry name" value="PROTEIN FARNESYLTRANSFERASE_GERANYLGERANYLTRANSFERASE TYPE-1 SUBUNIT ALPHA"/>
    <property type="match status" value="1"/>
</dbReference>
<evidence type="ECO:0000256" key="6">
    <source>
        <dbReference type="ARBA" id="ARBA00022679"/>
    </source>
</evidence>
<comment type="similarity">
    <text evidence="2">Belongs to the protein prenyltransferase subunit alpha family.</text>
</comment>
<sequence length="268" mass="28747">MEVIHMNSASYSAWEWRWRCLEALGGGPPVLAAEARLLADLAAARPKNYQLWNHRRRLALKRGAAHAPEELDFAAACLGQDAKNYHAWAQRQAVVASFGLWAAELAYAEALIAADVRNNSAWNQRWFVVSGAPTKDPGAVLAREVAFAAAQIRRAPHNDSAWAYLRGLPALPGQAAQLAYEPGIPAICLEVLSGDHPSCPPALALLADVYAAQALAARAAGDATASAAARAAARRCFGHLLVADPLRSAYWRHCLAQLKSGAEEDDEA</sequence>
<dbReference type="GO" id="GO:0004660">
    <property type="term" value="F:protein farnesyltransferase activity"/>
    <property type="evidence" value="ECO:0007669"/>
    <property type="project" value="UniProtKB-EC"/>
</dbReference>
<organism evidence="14 15">
    <name type="scientific">Elliptochloris bilobata</name>
    <dbReference type="NCBI Taxonomy" id="381761"/>
    <lineage>
        <taxon>Eukaryota</taxon>
        <taxon>Viridiplantae</taxon>
        <taxon>Chlorophyta</taxon>
        <taxon>core chlorophytes</taxon>
        <taxon>Trebouxiophyceae</taxon>
        <taxon>Trebouxiophyceae incertae sedis</taxon>
        <taxon>Elliptochloris clade</taxon>
        <taxon>Elliptochloris</taxon>
    </lineage>
</organism>
<dbReference type="Pfam" id="PF01239">
    <property type="entry name" value="PPTA"/>
    <property type="match status" value="3"/>
</dbReference>
<dbReference type="Proteomes" id="UP001445335">
    <property type="component" value="Unassembled WGS sequence"/>
</dbReference>
<name>A0AAW1S4R6_9CHLO</name>
<dbReference type="SUPFAM" id="SSF48439">
    <property type="entry name" value="Protein prenylyltransferase"/>
    <property type="match status" value="1"/>
</dbReference>
<comment type="cofactor">
    <cofactor evidence="1">
        <name>Mg(2+)</name>
        <dbReference type="ChEBI" id="CHEBI:18420"/>
    </cofactor>
</comment>
<proteinExistence type="inferred from homology"/>
<dbReference type="PROSITE" id="PS51147">
    <property type="entry name" value="PFTA"/>
    <property type="match status" value="2"/>
</dbReference>
<evidence type="ECO:0000256" key="13">
    <source>
        <dbReference type="ARBA" id="ARBA00043219"/>
    </source>
</evidence>
<keyword evidence="8" id="KW-0460">Magnesium</keyword>
<keyword evidence="7" id="KW-0677">Repeat</keyword>
<evidence type="ECO:0000256" key="7">
    <source>
        <dbReference type="ARBA" id="ARBA00022737"/>
    </source>
</evidence>
<evidence type="ECO:0000256" key="5">
    <source>
        <dbReference type="ARBA" id="ARBA00022602"/>
    </source>
</evidence>
<dbReference type="EC" id="2.5.1.59" evidence="3"/>
<evidence type="ECO:0000256" key="8">
    <source>
        <dbReference type="ARBA" id="ARBA00022842"/>
    </source>
</evidence>
<reference evidence="14 15" key="1">
    <citation type="journal article" date="2024" name="Nat. Commun.">
        <title>Phylogenomics reveals the evolutionary origins of lichenization in chlorophyte algae.</title>
        <authorList>
            <person name="Puginier C."/>
            <person name="Libourel C."/>
            <person name="Otte J."/>
            <person name="Skaloud P."/>
            <person name="Haon M."/>
            <person name="Grisel S."/>
            <person name="Petersen M."/>
            <person name="Berrin J.G."/>
            <person name="Delaux P.M."/>
            <person name="Dal Grande F."/>
            <person name="Keller J."/>
        </authorList>
    </citation>
    <scope>NUCLEOTIDE SEQUENCE [LARGE SCALE GENOMIC DNA]</scope>
    <source>
        <strain evidence="14 15">SAG 245.80</strain>
    </source>
</reference>
<gene>
    <name evidence="14" type="ORF">WJX81_000336</name>
</gene>
<evidence type="ECO:0000256" key="2">
    <source>
        <dbReference type="ARBA" id="ARBA00006734"/>
    </source>
</evidence>
<keyword evidence="15" id="KW-1185">Reference proteome</keyword>
<comment type="caution">
    <text evidence="14">The sequence shown here is derived from an EMBL/GenBank/DDBJ whole genome shotgun (WGS) entry which is preliminary data.</text>
</comment>